<organism evidence="1">
    <name type="scientific">uncultured bacterium Lac161</name>
    <dbReference type="NCBI Taxonomy" id="1403002"/>
    <lineage>
        <taxon>Bacteria</taxon>
        <taxon>environmental samples</taxon>
    </lineage>
</organism>
<dbReference type="InterPro" id="IPR017850">
    <property type="entry name" value="Alkaline_phosphatase_core_sf"/>
</dbReference>
<dbReference type="Pfam" id="PF07394">
    <property type="entry name" value="DUF1501"/>
    <property type="match status" value="1"/>
</dbReference>
<dbReference type="SUPFAM" id="SSF53649">
    <property type="entry name" value="Alkaline phosphatase-like"/>
    <property type="match status" value="1"/>
</dbReference>
<dbReference type="PANTHER" id="PTHR43737:SF1">
    <property type="entry name" value="DUF1501 DOMAIN-CONTAINING PROTEIN"/>
    <property type="match status" value="1"/>
</dbReference>
<accession>A0A059QB17</accession>
<dbReference type="InterPro" id="IPR006311">
    <property type="entry name" value="TAT_signal"/>
</dbReference>
<sequence>MDPIRERQLLINRRHFFGRMATGIGTAALGSMLNPSLFAALTSDTKRYGNLAGLPHFTPKAKRIIYLFMAGGPSQIDLLDYKPELEKLHNTELPESIRMGQRLTGMTSGQKNFPCVKPIFKFAQHGKAGTWFSELIPNIASIADDIAVIKTVNTEAINHDPAITYIQTGFQQPGRPCTGAWLSYGLGSMNQNLPGFIVMISNGKESDQPLYTRLWGSGFLPSEHQGVQFRGTGDPVLYLSNPAGVDSAARRRMLDGLAKLNTKQYQAFGDPEINTRIAQYEMAYRMQTSVPDLTDVSKENEATLEMYGPDVKKPGTFAYNCLLARRMAERGVTFIQLYHRGWDQHNNLPKRIREQCKDTDQPSAALVKDLKERGLLEDTLVIWGGEFGRTVYSQGKIEKENYGRDHHGRNYAIWMAGGGIKPGITYGETDDYCYNVVENPVHIHDLNATVLHCLGIDHEKLTYRFQGRDFRLTDIHGEVVKGILA</sequence>
<dbReference type="PANTHER" id="PTHR43737">
    <property type="entry name" value="BLL7424 PROTEIN"/>
    <property type="match status" value="1"/>
</dbReference>
<evidence type="ECO:0008006" key="2">
    <source>
        <dbReference type="Google" id="ProtNLM"/>
    </source>
</evidence>
<reference evidence="1" key="1">
    <citation type="submission" date="2013-06" db="EMBL/GenBank/DDBJ databases">
        <title>Functional metagenomics reveals novel beta-galactosidases not predictable from gene sequences.</title>
        <authorList>
            <person name="Cheng J."/>
            <person name="Engel K."/>
            <person name="Romantsov T."/>
            <person name="Neufeld J.D."/>
            <person name="Rose D.R."/>
            <person name="Charles T.C."/>
        </authorList>
    </citation>
    <scope>NUCLEOTIDE SEQUENCE</scope>
</reference>
<dbReference type="AlphaFoldDB" id="A0A059QB17"/>
<name>A0A059QB17_9BACT</name>
<proteinExistence type="predicted"/>
<dbReference type="InterPro" id="IPR010869">
    <property type="entry name" value="DUF1501"/>
</dbReference>
<dbReference type="EMBL" id="KF255994">
    <property type="protein sequence ID" value="AGW45563.1"/>
    <property type="molecule type" value="Genomic_DNA"/>
</dbReference>
<dbReference type="PROSITE" id="PS51318">
    <property type="entry name" value="TAT"/>
    <property type="match status" value="1"/>
</dbReference>
<evidence type="ECO:0000313" key="1">
    <source>
        <dbReference type="EMBL" id="AGW45563.1"/>
    </source>
</evidence>
<dbReference type="Gene3D" id="3.40.720.10">
    <property type="entry name" value="Alkaline Phosphatase, subunit A"/>
    <property type="match status" value="1"/>
</dbReference>
<protein>
    <recommendedName>
        <fullName evidence="2">Sulfatase</fullName>
    </recommendedName>
</protein>